<sequence>MSLFNPRILDASIRDVTVNLNDSQKADVLLHALQHLPAQGCRTTMENAVQSLLQVPNLPSADIARALLLRAKVRLAAGYRTSAQQDIHSVLTVDPENQDVKSIIQSQHLRPEMLLRQPDCPPRFSVEVWREIALFLPKRDLKSLLLVPSALSRIASQLLFREIDLHLTASPEPSRLDDRSRILHGESADQDVDAWHHQRSADILTRILVDPLFAGQVRSLSIYAVSHDTLQPLAFQVGMLMNALPKLSNLRKIHCSGNKDLITRMLQCVHSHNPRLQHLSLIVADRSVEIEIPTFKHLTHFSMTSEGGSSTLAHAFLAQSRDTLRSLSINNFHWRFPVEAISVRHLTQIEFNGYFSADTQAFSEILSNGHQLESLMLSGPLECTPSSLFRQYRTSLPFLRHFSLHITSLHRHITDRELCPAISEFLRERTQLRTYHLQVPSTDHRRIGFDASAWGVLPALANLQSLSITYPRDLSPALAGWLIPRSVRALTLDLSPTTTDDFMSFMNQIRAGIPPMLRYIGMMNMPIRSVLNVVEYGFTQVRVVRIDNSVWTVEQWPYRRAKYHAAEWLESLDCADAIWKGVDCA</sequence>
<reference evidence="1 2" key="1">
    <citation type="submission" date="2014-04" db="EMBL/GenBank/DDBJ databases">
        <title>Evolutionary Origins and Diversification of the Mycorrhizal Mutualists.</title>
        <authorList>
            <consortium name="DOE Joint Genome Institute"/>
            <consortium name="Mycorrhizal Genomics Consortium"/>
            <person name="Kohler A."/>
            <person name="Kuo A."/>
            <person name="Nagy L.G."/>
            <person name="Floudas D."/>
            <person name="Copeland A."/>
            <person name="Barry K.W."/>
            <person name="Cichocki N."/>
            <person name="Veneault-Fourrey C."/>
            <person name="LaButti K."/>
            <person name="Lindquist E.A."/>
            <person name="Lipzen A."/>
            <person name="Lundell T."/>
            <person name="Morin E."/>
            <person name="Murat C."/>
            <person name="Riley R."/>
            <person name="Ohm R."/>
            <person name="Sun H."/>
            <person name="Tunlid A."/>
            <person name="Henrissat B."/>
            <person name="Grigoriev I.V."/>
            <person name="Hibbett D.S."/>
            <person name="Martin F."/>
        </authorList>
    </citation>
    <scope>NUCLEOTIDE SEQUENCE [LARGE SCALE GENOMIC DNA]</scope>
    <source>
        <strain evidence="1 2">MD-312</strain>
    </source>
</reference>
<gene>
    <name evidence="1" type="ORF">HYDPIDRAFT_100425</name>
</gene>
<dbReference type="Gene3D" id="3.80.10.10">
    <property type="entry name" value="Ribonuclease Inhibitor"/>
    <property type="match status" value="1"/>
</dbReference>
<dbReference type="HOGENOM" id="CLU_019184_0_0_1"/>
<dbReference type="Proteomes" id="UP000053820">
    <property type="component" value="Unassembled WGS sequence"/>
</dbReference>
<evidence type="ECO:0008006" key="3">
    <source>
        <dbReference type="Google" id="ProtNLM"/>
    </source>
</evidence>
<dbReference type="OrthoDB" id="2685413at2759"/>
<dbReference type="EMBL" id="KN839884">
    <property type="protein sequence ID" value="KIJ59610.1"/>
    <property type="molecule type" value="Genomic_DNA"/>
</dbReference>
<keyword evidence="2" id="KW-1185">Reference proteome</keyword>
<evidence type="ECO:0000313" key="1">
    <source>
        <dbReference type="EMBL" id="KIJ59610.1"/>
    </source>
</evidence>
<accession>A0A0C9VPK5</accession>
<dbReference type="AlphaFoldDB" id="A0A0C9VPK5"/>
<protein>
    <recommendedName>
        <fullName evidence="3">F-box domain-containing protein</fullName>
    </recommendedName>
</protein>
<dbReference type="SUPFAM" id="SSF52047">
    <property type="entry name" value="RNI-like"/>
    <property type="match status" value="1"/>
</dbReference>
<proteinExistence type="predicted"/>
<evidence type="ECO:0000313" key="2">
    <source>
        <dbReference type="Proteomes" id="UP000053820"/>
    </source>
</evidence>
<dbReference type="InterPro" id="IPR032675">
    <property type="entry name" value="LRR_dom_sf"/>
</dbReference>
<organism evidence="1 2">
    <name type="scientific">Hydnomerulius pinastri MD-312</name>
    <dbReference type="NCBI Taxonomy" id="994086"/>
    <lineage>
        <taxon>Eukaryota</taxon>
        <taxon>Fungi</taxon>
        <taxon>Dikarya</taxon>
        <taxon>Basidiomycota</taxon>
        <taxon>Agaricomycotina</taxon>
        <taxon>Agaricomycetes</taxon>
        <taxon>Agaricomycetidae</taxon>
        <taxon>Boletales</taxon>
        <taxon>Boletales incertae sedis</taxon>
        <taxon>Leucogyrophana</taxon>
    </lineage>
</organism>
<name>A0A0C9VPK5_9AGAM</name>